<feature type="region of interest" description="Disordered" evidence="1">
    <location>
        <begin position="1"/>
        <end position="60"/>
    </location>
</feature>
<gene>
    <name evidence="2" type="ORF">LACBIDRAFT_329376</name>
</gene>
<keyword evidence="3" id="KW-1185">Reference proteome</keyword>
<sequence>MFESSQERLTSSPSYAPEGPSDSFPPDFEINMDRQRKRSRSKGVHRSMKGASGDEARSGELGSYNSAAYLIIVGVDVSRMSFLRCINWTLDGRYQRRFQQVFSFKFATFDIRLESSRSRIFLAPQRVQLAQLATQMVSQRG</sequence>
<name>B0DHU7_LACBS</name>
<organism evidence="3">
    <name type="scientific">Laccaria bicolor (strain S238N-H82 / ATCC MYA-4686)</name>
    <name type="common">Bicoloured deceiver</name>
    <name type="synonym">Laccaria laccata var. bicolor</name>
    <dbReference type="NCBI Taxonomy" id="486041"/>
    <lineage>
        <taxon>Eukaryota</taxon>
        <taxon>Fungi</taxon>
        <taxon>Dikarya</taxon>
        <taxon>Basidiomycota</taxon>
        <taxon>Agaricomycotina</taxon>
        <taxon>Agaricomycetes</taxon>
        <taxon>Agaricomycetidae</taxon>
        <taxon>Agaricales</taxon>
        <taxon>Agaricineae</taxon>
        <taxon>Hydnangiaceae</taxon>
        <taxon>Laccaria</taxon>
    </lineage>
</organism>
<accession>B0DHU7</accession>
<protein>
    <submittedName>
        <fullName evidence="2">Predicted protein</fullName>
    </submittedName>
</protein>
<dbReference type="InParanoid" id="B0DHU7"/>
<dbReference type="Proteomes" id="UP000001194">
    <property type="component" value="Unassembled WGS sequence"/>
</dbReference>
<feature type="compositionally biased region" description="Basic residues" evidence="1">
    <location>
        <begin position="35"/>
        <end position="48"/>
    </location>
</feature>
<dbReference type="GeneID" id="6079196"/>
<evidence type="ECO:0000313" key="2">
    <source>
        <dbReference type="EMBL" id="EDR05792.1"/>
    </source>
</evidence>
<evidence type="ECO:0000256" key="1">
    <source>
        <dbReference type="SAM" id="MobiDB-lite"/>
    </source>
</evidence>
<dbReference type="RefSeq" id="XP_001883468.1">
    <property type="nucleotide sequence ID" value="XM_001883433.1"/>
</dbReference>
<dbReference type="HOGENOM" id="CLU_1825614_0_0_1"/>
<dbReference type="AlphaFoldDB" id="B0DHU7"/>
<proteinExistence type="predicted"/>
<reference evidence="2 3" key="1">
    <citation type="journal article" date="2008" name="Nature">
        <title>The genome of Laccaria bicolor provides insights into mycorrhizal symbiosis.</title>
        <authorList>
            <person name="Martin F."/>
            <person name="Aerts A."/>
            <person name="Ahren D."/>
            <person name="Brun A."/>
            <person name="Danchin E.G.J."/>
            <person name="Duchaussoy F."/>
            <person name="Gibon J."/>
            <person name="Kohler A."/>
            <person name="Lindquist E."/>
            <person name="Pereda V."/>
            <person name="Salamov A."/>
            <person name="Shapiro H.J."/>
            <person name="Wuyts J."/>
            <person name="Blaudez D."/>
            <person name="Buee M."/>
            <person name="Brokstein P."/>
            <person name="Canbaeck B."/>
            <person name="Cohen D."/>
            <person name="Courty P.E."/>
            <person name="Coutinho P.M."/>
            <person name="Delaruelle C."/>
            <person name="Detter J.C."/>
            <person name="Deveau A."/>
            <person name="DiFazio S."/>
            <person name="Duplessis S."/>
            <person name="Fraissinet-Tachet L."/>
            <person name="Lucic E."/>
            <person name="Frey-Klett P."/>
            <person name="Fourrey C."/>
            <person name="Feussner I."/>
            <person name="Gay G."/>
            <person name="Grimwood J."/>
            <person name="Hoegger P.J."/>
            <person name="Jain P."/>
            <person name="Kilaru S."/>
            <person name="Labbe J."/>
            <person name="Lin Y.C."/>
            <person name="Legue V."/>
            <person name="Le Tacon F."/>
            <person name="Marmeisse R."/>
            <person name="Melayah D."/>
            <person name="Montanini B."/>
            <person name="Muratet M."/>
            <person name="Nehls U."/>
            <person name="Niculita-Hirzel H."/>
            <person name="Oudot-Le Secq M.P."/>
            <person name="Peter M."/>
            <person name="Quesneville H."/>
            <person name="Rajashekar B."/>
            <person name="Reich M."/>
            <person name="Rouhier N."/>
            <person name="Schmutz J."/>
            <person name="Yin T."/>
            <person name="Chalot M."/>
            <person name="Henrissat B."/>
            <person name="Kuees U."/>
            <person name="Lucas S."/>
            <person name="Van de Peer Y."/>
            <person name="Podila G.K."/>
            <person name="Polle A."/>
            <person name="Pukkila P.J."/>
            <person name="Richardson P.M."/>
            <person name="Rouze P."/>
            <person name="Sanders I.R."/>
            <person name="Stajich J.E."/>
            <person name="Tunlid A."/>
            <person name="Tuskan G."/>
            <person name="Grigoriev I.V."/>
        </authorList>
    </citation>
    <scope>NUCLEOTIDE SEQUENCE [LARGE SCALE GENOMIC DNA]</scope>
    <source>
        <strain evidence="3">S238N-H82 / ATCC MYA-4686</strain>
    </source>
</reference>
<dbReference type="EMBL" id="DS547111">
    <property type="protein sequence ID" value="EDR05792.1"/>
    <property type="molecule type" value="Genomic_DNA"/>
</dbReference>
<dbReference type="KEGG" id="lbc:LACBIDRAFT_329376"/>
<evidence type="ECO:0000313" key="3">
    <source>
        <dbReference type="Proteomes" id="UP000001194"/>
    </source>
</evidence>